<dbReference type="Proteomes" id="UP000536711">
    <property type="component" value="Unassembled WGS sequence"/>
</dbReference>
<comment type="caution">
    <text evidence="2">The sequence shown here is derived from an EMBL/GenBank/DDBJ whole genome shotgun (WGS) entry which is preliminary data.</text>
</comment>
<dbReference type="OrthoDB" id="3521097at2759"/>
<name>A0A8H4JAM7_9HYPO</name>
<gene>
    <name evidence="2" type="ORF">FACUT_13130</name>
</gene>
<evidence type="ECO:0000313" key="2">
    <source>
        <dbReference type="EMBL" id="KAF4415731.1"/>
    </source>
</evidence>
<feature type="compositionally biased region" description="Basic and acidic residues" evidence="1">
    <location>
        <begin position="181"/>
        <end position="194"/>
    </location>
</feature>
<dbReference type="AlphaFoldDB" id="A0A8H4JAM7"/>
<keyword evidence="3" id="KW-1185">Reference proteome</keyword>
<sequence length="489" mass="55052">MLSAILVPRRWRLNTNDNDGPSCSGSHKRFTKRLFHFHRHKRNNPDVKGIDAKQPCAPTSLNGNDDDRSIHQEVRDKSCKSLVLLFNSSYPRAGILSRAGLRIHQNVLNQHRAYLDALGPALRGPFLTDPVPKLRIGTFSDDHCGVTKGGPCQKRPPGSPGKSGHTGKKQCRGSKSSGKAQNDRGSDDNREEDKRRKRRKRRKDGPRFPWPENSADRKNFECPFYKAQPDRYRPCKGLRITTISYVTQHIARCHLLNHVTLAEHETGQSTDDNPTLPMTTTDPDKIVFYCSRCRIEFHGLGADERWDSHRKTGCDAQSIAQTGLLLPREFKKLKGAVAAVSGDHEKWEKIWITCFPRESTPAQYNEAETTDIVAPTDDGTQPQMPYQNPVNAIRHPNHDLPQVLAPPIPDPTGTQDPNVFFNFFTWDMADNFGNVGYATSDIPNPAPTGLRRTRPGRFDPGLMQPLTTATQNQTFTSDDWTTNNYNGTR</sequence>
<organism evidence="2 3">
    <name type="scientific">Fusarium acutatum</name>
    <dbReference type="NCBI Taxonomy" id="78861"/>
    <lineage>
        <taxon>Eukaryota</taxon>
        <taxon>Fungi</taxon>
        <taxon>Dikarya</taxon>
        <taxon>Ascomycota</taxon>
        <taxon>Pezizomycotina</taxon>
        <taxon>Sordariomycetes</taxon>
        <taxon>Hypocreomycetidae</taxon>
        <taxon>Hypocreales</taxon>
        <taxon>Nectriaceae</taxon>
        <taxon>Fusarium</taxon>
        <taxon>Fusarium fujikuroi species complex</taxon>
    </lineage>
</organism>
<evidence type="ECO:0000313" key="3">
    <source>
        <dbReference type="Proteomes" id="UP000536711"/>
    </source>
</evidence>
<proteinExistence type="predicted"/>
<reference evidence="2 3" key="1">
    <citation type="submission" date="2020-01" db="EMBL/GenBank/DDBJ databases">
        <title>Identification and distribution of gene clusters putatively required for synthesis of sphingolipid metabolism inhibitors in phylogenetically diverse species of the filamentous fungus Fusarium.</title>
        <authorList>
            <person name="Kim H.-S."/>
            <person name="Busman M."/>
            <person name="Brown D.W."/>
            <person name="Divon H."/>
            <person name="Uhlig S."/>
            <person name="Proctor R.H."/>
        </authorList>
    </citation>
    <scope>NUCLEOTIDE SEQUENCE [LARGE SCALE GENOMIC DNA]</scope>
    <source>
        <strain evidence="2 3">NRRL 13308</strain>
    </source>
</reference>
<dbReference type="EMBL" id="JAADJF010000515">
    <property type="protein sequence ID" value="KAF4415731.1"/>
    <property type="molecule type" value="Genomic_DNA"/>
</dbReference>
<accession>A0A8H4JAM7</accession>
<evidence type="ECO:0000256" key="1">
    <source>
        <dbReference type="SAM" id="MobiDB-lite"/>
    </source>
</evidence>
<protein>
    <submittedName>
        <fullName evidence="2">Uncharacterized protein</fullName>
    </submittedName>
</protein>
<feature type="compositionally biased region" description="Basic residues" evidence="1">
    <location>
        <begin position="195"/>
        <end position="204"/>
    </location>
</feature>
<feature type="region of interest" description="Disordered" evidence="1">
    <location>
        <begin position="147"/>
        <end position="214"/>
    </location>
</feature>